<proteinExistence type="predicted"/>
<dbReference type="AlphaFoldDB" id="A0AAN6Z444"/>
<reference evidence="2" key="2">
    <citation type="submission" date="2023-05" db="EMBL/GenBank/DDBJ databases">
        <authorList>
            <consortium name="Lawrence Berkeley National Laboratory"/>
            <person name="Steindorff A."/>
            <person name="Hensen N."/>
            <person name="Bonometti L."/>
            <person name="Westerberg I."/>
            <person name="Brannstrom I.O."/>
            <person name="Guillou S."/>
            <person name="Cros-Aarteil S."/>
            <person name="Calhoun S."/>
            <person name="Haridas S."/>
            <person name="Kuo A."/>
            <person name="Mondo S."/>
            <person name="Pangilinan J."/>
            <person name="Riley R."/>
            <person name="Labutti K."/>
            <person name="Andreopoulos B."/>
            <person name="Lipzen A."/>
            <person name="Chen C."/>
            <person name="Yanf M."/>
            <person name="Daum C."/>
            <person name="Ng V."/>
            <person name="Clum A."/>
            <person name="Ohm R."/>
            <person name="Martin F."/>
            <person name="Silar P."/>
            <person name="Natvig D."/>
            <person name="Lalanne C."/>
            <person name="Gautier V."/>
            <person name="Ament-Velasquez S.L."/>
            <person name="Kruys A."/>
            <person name="Hutchinson M.I."/>
            <person name="Powell A.J."/>
            <person name="Barry K."/>
            <person name="Miller A.N."/>
            <person name="Grigoriev I.V."/>
            <person name="Debuchy R."/>
            <person name="Gladieux P."/>
            <person name="Thoren M.H."/>
            <person name="Johannesson H."/>
        </authorList>
    </citation>
    <scope>NUCLEOTIDE SEQUENCE</scope>
    <source>
        <strain evidence="2">CBS 731.68</strain>
    </source>
</reference>
<evidence type="ECO:0000256" key="1">
    <source>
        <dbReference type="SAM" id="MobiDB-lite"/>
    </source>
</evidence>
<dbReference type="Proteomes" id="UP001302602">
    <property type="component" value="Unassembled WGS sequence"/>
</dbReference>
<dbReference type="EMBL" id="MU853226">
    <property type="protein sequence ID" value="KAK4124910.1"/>
    <property type="molecule type" value="Genomic_DNA"/>
</dbReference>
<comment type="caution">
    <text evidence="2">The sequence shown here is derived from an EMBL/GenBank/DDBJ whole genome shotgun (WGS) entry which is preliminary data.</text>
</comment>
<reference evidence="2" key="1">
    <citation type="journal article" date="2023" name="Mol. Phylogenet. Evol.">
        <title>Genome-scale phylogeny and comparative genomics of the fungal order Sordariales.</title>
        <authorList>
            <person name="Hensen N."/>
            <person name="Bonometti L."/>
            <person name="Westerberg I."/>
            <person name="Brannstrom I.O."/>
            <person name="Guillou S."/>
            <person name="Cros-Aarteil S."/>
            <person name="Calhoun S."/>
            <person name="Haridas S."/>
            <person name="Kuo A."/>
            <person name="Mondo S."/>
            <person name="Pangilinan J."/>
            <person name="Riley R."/>
            <person name="LaButti K."/>
            <person name="Andreopoulos B."/>
            <person name="Lipzen A."/>
            <person name="Chen C."/>
            <person name="Yan M."/>
            <person name="Daum C."/>
            <person name="Ng V."/>
            <person name="Clum A."/>
            <person name="Steindorff A."/>
            <person name="Ohm R.A."/>
            <person name="Martin F."/>
            <person name="Silar P."/>
            <person name="Natvig D.O."/>
            <person name="Lalanne C."/>
            <person name="Gautier V."/>
            <person name="Ament-Velasquez S.L."/>
            <person name="Kruys A."/>
            <person name="Hutchinson M.I."/>
            <person name="Powell A.J."/>
            <person name="Barry K."/>
            <person name="Miller A.N."/>
            <person name="Grigoriev I.V."/>
            <person name="Debuchy R."/>
            <person name="Gladieux P."/>
            <person name="Hiltunen Thoren M."/>
            <person name="Johannesson H."/>
        </authorList>
    </citation>
    <scope>NUCLEOTIDE SEQUENCE</scope>
    <source>
        <strain evidence="2">CBS 731.68</strain>
    </source>
</reference>
<evidence type="ECO:0000313" key="2">
    <source>
        <dbReference type="EMBL" id="KAK4124910.1"/>
    </source>
</evidence>
<evidence type="ECO:0000313" key="3">
    <source>
        <dbReference type="Proteomes" id="UP001302602"/>
    </source>
</evidence>
<accession>A0AAN6Z444</accession>
<organism evidence="2 3">
    <name type="scientific">Parathielavia appendiculata</name>
    <dbReference type="NCBI Taxonomy" id="2587402"/>
    <lineage>
        <taxon>Eukaryota</taxon>
        <taxon>Fungi</taxon>
        <taxon>Dikarya</taxon>
        <taxon>Ascomycota</taxon>
        <taxon>Pezizomycotina</taxon>
        <taxon>Sordariomycetes</taxon>
        <taxon>Sordariomycetidae</taxon>
        <taxon>Sordariales</taxon>
        <taxon>Chaetomiaceae</taxon>
        <taxon>Parathielavia</taxon>
    </lineage>
</organism>
<dbReference type="GeneID" id="87827938"/>
<feature type="region of interest" description="Disordered" evidence="1">
    <location>
        <begin position="119"/>
        <end position="144"/>
    </location>
</feature>
<name>A0AAN6Z444_9PEZI</name>
<sequence length="144" mass="15422">MAAVAIVGKYGSHHMHVFRAIKEALEYGVGRDTLEGTVKAGTYWLHLWHPTDLLSIKQALDNEEYPADLSVEAAVLATAKKLSMSGEAKTGSRVEIGRGRCPCGGGSLRGMVEQFVAKRRPEHDSKPSGKVVAVDGQAPPARGK</sequence>
<gene>
    <name evidence="2" type="ORF">N657DRAFT_632848</name>
</gene>
<keyword evidence="3" id="KW-1185">Reference proteome</keyword>
<dbReference type="RefSeq" id="XP_062648681.1">
    <property type="nucleotide sequence ID" value="XM_062791169.1"/>
</dbReference>
<protein>
    <submittedName>
        <fullName evidence="2">Uncharacterized protein</fullName>
    </submittedName>
</protein>